<protein>
    <submittedName>
        <fullName evidence="1">Uncharacterized protein</fullName>
    </submittedName>
</protein>
<evidence type="ECO:0000313" key="1">
    <source>
        <dbReference type="EMBL" id="QHU00924.1"/>
    </source>
</evidence>
<name>A0A6C0JBB9_9ZZZZ</name>
<dbReference type="EMBL" id="MN740331">
    <property type="protein sequence ID" value="QHU00924.1"/>
    <property type="molecule type" value="Genomic_DNA"/>
</dbReference>
<dbReference type="AlphaFoldDB" id="A0A6C0JBB9"/>
<proteinExistence type="predicted"/>
<organism evidence="1">
    <name type="scientific">viral metagenome</name>
    <dbReference type="NCBI Taxonomy" id="1070528"/>
    <lineage>
        <taxon>unclassified sequences</taxon>
        <taxon>metagenomes</taxon>
        <taxon>organismal metagenomes</taxon>
    </lineage>
</organism>
<reference evidence="1" key="1">
    <citation type="journal article" date="2020" name="Nature">
        <title>Giant virus diversity and host interactions through global metagenomics.</title>
        <authorList>
            <person name="Schulz F."/>
            <person name="Roux S."/>
            <person name="Paez-Espino D."/>
            <person name="Jungbluth S."/>
            <person name="Walsh D.A."/>
            <person name="Denef V.J."/>
            <person name="McMahon K.D."/>
            <person name="Konstantinidis K.T."/>
            <person name="Eloe-Fadrosh E.A."/>
            <person name="Kyrpides N.C."/>
            <person name="Woyke T."/>
        </authorList>
    </citation>
    <scope>NUCLEOTIDE SEQUENCE</scope>
    <source>
        <strain evidence="1">GVMAG-M-3300025860-20</strain>
    </source>
</reference>
<sequence>MTSTTKQLYNMESPAKMADRFKYQLKSCDNTGLNIFKWQPGSIIDTKHPIKGLIVDNDGKIVAPGVKVPLEPSVFNKKEISEMLLDPSNQIDTAHDGVLLRLFHLPDGTLHVSSSGMITPNKGWGPHYGNTHTIMDLYQDVKHQFDESKLVQGYCYYCILVHKEHNSFTIATTNKLVLISIVNISTMEDVARADHPMFEYFEHTQSTSPFKTREELLTWYNSDCDYGPVNPDFYGVIITLENGKTLRVVDNNCARATQLLPNLPDPCFHWIELLFKNELDILPSDIDEFMDYLESDKITEYLVHFPHYTKLFREMRVLYIDTLTEIMSEYKKLYSSRLKEEHMPYIEGRHIKFIEDLLMSYSEGDMSLIELAYYLACSDTRRIGFILNPYQIPSR</sequence>
<accession>A0A6C0JBB9</accession>